<evidence type="ECO:0000256" key="5">
    <source>
        <dbReference type="ARBA" id="ARBA00022970"/>
    </source>
</evidence>
<feature type="transmembrane region" description="Helical" evidence="9">
    <location>
        <begin position="39"/>
        <end position="57"/>
    </location>
</feature>
<evidence type="ECO:0000256" key="9">
    <source>
        <dbReference type="SAM" id="Phobius"/>
    </source>
</evidence>
<evidence type="ECO:0000256" key="8">
    <source>
        <dbReference type="ARBA" id="ARBA00037998"/>
    </source>
</evidence>
<proteinExistence type="inferred from homology"/>
<evidence type="ECO:0000313" key="10">
    <source>
        <dbReference type="EMBL" id="HHK68047.1"/>
    </source>
</evidence>
<keyword evidence="6 9" id="KW-1133">Transmembrane helix</keyword>
<keyword evidence="5" id="KW-0029">Amino-acid transport</keyword>
<dbReference type="EMBL" id="DRWN01000022">
    <property type="protein sequence ID" value="HHK68047.1"/>
    <property type="molecule type" value="Genomic_DNA"/>
</dbReference>
<dbReference type="InterPro" id="IPR052157">
    <property type="entry name" value="BCAA_transport_permease"/>
</dbReference>
<feature type="transmembrane region" description="Helical" evidence="9">
    <location>
        <begin position="63"/>
        <end position="82"/>
    </location>
</feature>
<protein>
    <submittedName>
        <fullName evidence="10">Branched-chain amino acid ABC transporter permease</fullName>
    </submittedName>
</protein>
<evidence type="ECO:0000256" key="7">
    <source>
        <dbReference type="ARBA" id="ARBA00023136"/>
    </source>
</evidence>
<keyword evidence="2" id="KW-0813">Transport</keyword>
<keyword evidence="3" id="KW-1003">Cell membrane</keyword>
<dbReference type="InterPro" id="IPR001851">
    <property type="entry name" value="ABC_transp_permease"/>
</dbReference>
<evidence type="ECO:0000256" key="2">
    <source>
        <dbReference type="ARBA" id="ARBA00022448"/>
    </source>
</evidence>
<evidence type="ECO:0000256" key="4">
    <source>
        <dbReference type="ARBA" id="ARBA00022692"/>
    </source>
</evidence>
<comment type="similarity">
    <text evidence="8">Belongs to the binding-protein-dependent transport system permease family. LivHM subfamily.</text>
</comment>
<evidence type="ECO:0000256" key="3">
    <source>
        <dbReference type="ARBA" id="ARBA00022475"/>
    </source>
</evidence>
<dbReference type="GO" id="GO:0005886">
    <property type="term" value="C:plasma membrane"/>
    <property type="evidence" value="ECO:0007669"/>
    <property type="project" value="UniProtKB-SubCell"/>
</dbReference>
<keyword evidence="4 9" id="KW-0812">Transmembrane</keyword>
<feature type="transmembrane region" description="Helical" evidence="9">
    <location>
        <begin position="185"/>
        <end position="209"/>
    </location>
</feature>
<gene>
    <name evidence="10" type="ORF">ENM11_02680</name>
</gene>
<evidence type="ECO:0000256" key="6">
    <source>
        <dbReference type="ARBA" id="ARBA00022989"/>
    </source>
</evidence>
<dbReference type="GO" id="GO:0022857">
    <property type="term" value="F:transmembrane transporter activity"/>
    <property type="evidence" value="ECO:0007669"/>
    <property type="project" value="InterPro"/>
</dbReference>
<organism evidence="10">
    <name type="scientific">Caldiarchaeum subterraneum</name>
    <dbReference type="NCBI Taxonomy" id="311458"/>
    <lineage>
        <taxon>Archaea</taxon>
        <taxon>Nitrososphaerota</taxon>
        <taxon>Candidatus Caldarchaeales</taxon>
        <taxon>Candidatus Caldarchaeaceae</taxon>
        <taxon>Candidatus Caldarchaeum</taxon>
    </lineage>
</organism>
<comment type="caution">
    <text evidence="10">The sequence shown here is derived from an EMBL/GenBank/DDBJ whole genome shotgun (WGS) entry which is preliminary data.</text>
</comment>
<accession>A0A7C5Q690</accession>
<dbReference type="CDD" id="cd06582">
    <property type="entry name" value="TM_PBP1_LivH_like"/>
    <property type="match status" value="1"/>
</dbReference>
<dbReference type="PANTHER" id="PTHR11795">
    <property type="entry name" value="BRANCHED-CHAIN AMINO ACID TRANSPORT SYSTEM PERMEASE PROTEIN LIVH"/>
    <property type="match status" value="1"/>
</dbReference>
<feature type="transmembrane region" description="Helical" evidence="9">
    <location>
        <begin position="94"/>
        <end position="114"/>
    </location>
</feature>
<dbReference type="AlphaFoldDB" id="A0A7C5Q690"/>
<keyword evidence="7 9" id="KW-0472">Membrane</keyword>
<comment type="subcellular location">
    <subcellularLocation>
        <location evidence="1">Cell membrane</location>
        <topology evidence="1">Multi-pass membrane protein</topology>
    </subcellularLocation>
</comment>
<dbReference type="GO" id="GO:0006865">
    <property type="term" value="P:amino acid transport"/>
    <property type="evidence" value="ECO:0007669"/>
    <property type="project" value="UniProtKB-KW"/>
</dbReference>
<dbReference type="PANTHER" id="PTHR11795:SF445">
    <property type="entry name" value="AMINO ACID ABC TRANSPORTER PERMEASE PROTEIN"/>
    <property type="match status" value="1"/>
</dbReference>
<reference evidence="10" key="1">
    <citation type="journal article" date="2020" name="mSystems">
        <title>Genome- and Community-Level Interaction Insights into Carbon Utilization and Element Cycling Functions of Hydrothermarchaeota in Hydrothermal Sediment.</title>
        <authorList>
            <person name="Zhou Z."/>
            <person name="Liu Y."/>
            <person name="Xu W."/>
            <person name="Pan J."/>
            <person name="Luo Z.H."/>
            <person name="Li M."/>
        </authorList>
    </citation>
    <scope>NUCLEOTIDE SEQUENCE [LARGE SCALE GENOMIC DNA]</scope>
    <source>
        <strain evidence="10">SpSt-1056</strain>
    </source>
</reference>
<feature type="transmembrane region" description="Helical" evidence="9">
    <location>
        <begin position="6"/>
        <end position="27"/>
    </location>
</feature>
<evidence type="ECO:0000256" key="1">
    <source>
        <dbReference type="ARBA" id="ARBA00004651"/>
    </source>
</evidence>
<name>A0A7C5Q690_CALS0</name>
<feature type="transmembrane region" description="Helical" evidence="9">
    <location>
        <begin position="221"/>
        <end position="245"/>
    </location>
</feature>
<feature type="transmembrane region" description="Helical" evidence="9">
    <location>
        <begin position="257"/>
        <end position="274"/>
    </location>
</feature>
<feature type="transmembrane region" description="Helical" evidence="9">
    <location>
        <begin position="134"/>
        <end position="155"/>
    </location>
</feature>
<dbReference type="Pfam" id="PF02653">
    <property type="entry name" value="BPD_transp_2"/>
    <property type="match status" value="1"/>
</dbReference>
<sequence>MVLPELVDSLLLGSIFAAAGISLSLYYSATGIFNFSHGALIMLGGYLTYSAFTQLGLPLPLAVLVSVVVLGVGNTLFYRCLLHPIRHHHIPSTILTLALLLVLERLASVIYGPWGLPFPTFLPGTIEAGGIPISIQKIGVSVMTLSAIGLLWVVMNKTWTGLGVRATIDNMAAAASSGINPELMMMLGVFLSSVVTALTGVSIASTLFLSPILMSQMNMVAIAVSILAGLGSLWGILPSAFILALSDVFGATYVGGWFRFVNLAVAIIIVLLLRPQGIFGVKERVV</sequence>